<dbReference type="InterPro" id="IPR039554">
    <property type="entry name" value="HigA2-like_HTH"/>
</dbReference>
<dbReference type="EMBL" id="JAIQDJ010000008">
    <property type="protein sequence ID" value="MBZ4186898.1"/>
    <property type="molecule type" value="Genomic_DNA"/>
</dbReference>
<dbReference type="Gene3D" id="1.10.260.40">
    <property type="entry name" value="lambda repressor-like DNA-binding domains"/>
    <property type="match status" value="1"/>
</dbReference>
<proteinExistence type="predicted"/>
<dbReference type="RefSeq" id="WP_223629575.1">
    <property type="nucleotide sequence ID" value="NZ_JAIQDJ010000008.1"/>
</dbReference>
<evidence type="ECO:0000313" key="3">
    <source>
        <dbReference type="Proteomes" id="UP001430290"/>
    </source>
</evidence>
<organism evidence="2 3">
    <name type="scientific">Thermomonas beijingensis</name>
    <dbReference type="NCBI Taxonomy" id="2872701"/>
    <lineage>
        <taxon>Bacteria</taxon>
        <taxon>Pseudomonadati</taxon>
        <taxon>Pseudomonadota</taxon>
        <taxon>Gammaproteobacteria</taxon>
        <taxon>Lysobacterales</taxon>
        <taxon>Lysobacteraceae</taxon>
        <taxon>Thermomonas</taxon>
    </lineage>
</organism>
<dbReference type="PROSITE" id="PS50943">
    <property type="entry name" value="HTH_CROC1"/>
    <property type="match status" value="1"/>
</dbReference>
<reference evidence="2" key="1">
    <citation type="submission" date="2021-09" db="EMBL/GenBank/DDBJ databases">
        <authorList>
            <person name="Wu T."/>
            <person name="Guo S.Z."/>
        </authorList>
    </citation>
    <scope>NUCLEOTIDE SEQUENCE</scope>
    <source>
        <strain evidence="2">RSS-23</strain>
    </source>
</reference>
<feature type="domain" description="HTH cro/C1-type" evidence="1">
    <location>
        <begin position="11"/>
        <end position="66"/>
    </location>
</feature>
<evidence type="ECO:0000259" key="1">
    <source>
        <dbReference type="PROSITE" id="PS50943"/>
    </source>
</evidence>
<dbReference type="CDD" id="cd00093">
    <property type="entry name" value="HTH_XRE"/>
    <property type="match status" value="1"/>
</dbReference>
<dbReference type="SMART" id="SM00530">
    <property type="entry name" value="HTH_XRE"/>
    <property type="match status" value="1"/>
</dbReference>
<dbReference type="InterPro" id="IPR010982">
    <property type="entry name" value="Lambda_DNA-bd_dom_sf"/>
</dbReference>
<protein>
    <submittedName>
        <fullName evidence="2">Helix-turn-helix domain-containing protein</fullName>
    </submittedName>
</protein>
<dbReference type="Pfam" id="PF13744">
    <property type="entry name" value="HTH_37"/>
    <property type="match status" value="1"/>
</dbReference>
<comment type="caution">
    <text evidence="2">The sequence shown here is derived from an EMBL/GenBank/DDBJ whole genome shotgun (WGS) entry which is preliminary data.</text>
</comment>
<dbReference type="InterPro" id="IPR001387">
    <property type="entry name" value="Cro/C1-type_HTH"/>
</dbReference>
<name>A0ABS7TGE6_9GAMM</name>
<dbReference type="Proteomes" id="UP001430290">
    <property type="component" value="Unassembled WGS sequence"/>
</dbReference>
<sequence>MQTILELGHAIADRRRSLGLKQGDVARQAGVAQEMLSRLERGRCAEFGARKLLAIAAVLGLEVDFIETVVSGSLDDLRRERSNA</sequence>
<keyword evidence="3" id="KW-1185">Reference proteome</keyword>
<dbReference type="SUPFAM" id="SSF47413">
    <property type="entry name" value="lambda repressor-like DNA-binding domains"/>
    <property type="match status" value="1"/>
</dbReference>
<accession>A0ABS7TGE6</accession>
<evidence type="ECO:0000313" key="2">
    <source>
        <dbReference type="EMBL" id="MBZ4186898.1"/>
    </source>
</evidence>
<gene>
    <name evidence="2" type="ORF">K7B09_11260</name>
</gene>